<accession>A0ABR3JWC6</accession>
<evidence type="ECO:0000256" key="1">
    <source>
        <dbReference type="SAM" id="MobiDB-lite"/>
    </source>
</evidence>
<dbReference type="Proteomes" id="UP001556367">
    <property type="component" value="Unassembled WGS sequence"/>
</dbReference>
<organism evidence="3 4">
    <name type="scientific">Hohenbuehelia grisea</name>
    <dbReference type="NCBI Taxonomy" id="104357"/>
    <lineage>
        <taxon>Eukaryota</taxon>
        <taxon>Fungi</taxon>
        <taxon>Dikarya</taxon>
        <taxon>Basidiomycota</taxon>
        <taxon>Agaricomycotina</taxon>
        <taxon>Agaricomycetes</taxon>
        <taxon>Agaricomycetidae</taxon>
        <taxon>Agaricales</taxon>
        <taxon>Pleurotineae</taxon>
        <taxon>Pleurotaceae</taxon>
        <taxon>Hohenbuehelia</taxon>
    </lineage>
</organism>
<reference evidence="4" key="1">
    <citation type="submission" date="2024-06" db="EMBL/GenBank/DDBJ databases">
        <title>Multi-omics analyses provide insights into the biosynthesis of the anticancer antibiotic pleurotin in Hohenbuehelia grisea.</title>
        <authorList>
            <person name="Weaver J.A."/>
            <person name="Alberti F."/>
        </authorList>
    </citation>
    <scope>NUCLEOTIDE SEQUENCE [LARGE SCALE GENOMIC DNA]</scope>
    <source>
        <strain evidence="4">T-177</strain>
    </source>
</reference>
<dbReference type="EMBL" id="JASNQZ010000002">
    <property type="protein sequence ID" value="KAL0959573.1"/>
    <property type="molecule type" value="Genomic_DNA"/>
</dbReference>
<feature type="signal peptide" evidence="2">
    <location>
        <begin position="1"/>
        <end position="21"/>
    </location>
</feature>
<keyword evidence="2" id="KW-0732">Signal</keyword>
<feature type="region of interest" description="Disordered" evidence="1">
    <location>
        <begin position="25"/>
        <end position="48"/>
    </location>
</feature>
<proteinExistence type="predicted"/>
<comment type="caution">
    <text evidence="3">The sequence shown here is derived from an EMBL/GenBank/DDBJ whole genome shotgun (WGS) entry which is preliminary data.</text>
</comment>
<sequence>MHPYLLTLNEAALIVLPSLQAPNCSPGHDDDLDDDTSQANTDKNRNEPLRGHTCATVVQVIIKSPKGVSSTEIATFYIFQHEITAAIESILAAHLLSPLPQEVVLEGDGYRLNGVRIPWDYGKRLDLSWGKERLRTGATKWRFSFELTSRKLV</sequence>
<evidence type="ECO:0000256" key="2">
    <source>
        <dbReference type="SAM" id="SignalP"/>
    </source>
</evidence>
<name>A0ABR3JWC6_9AGAR</name>
<feature type="chain" id="PRO_5047170210" evidence="2">
    <location>
        <begin position="22"/>
        <end position="153"/>
    </location>
</feature>
<protein>
    <submittedName>
        <fullName evidence="3">Uncharacterized protein</fullName>
    </submittedName>
</protein>
<gene>
    <name evidence="3" type="ORF">HGRIS_011283</name>
</gene>
<evidence type="ECO:0000313" key="3">
    <source>
        <dbReference type="EMBL" id="KAL0959573.1"/>
    </source>
</evidence>
<evidence type="ECO:0000313" key="4">
    <source>
        <dbReference type="Proteomes" id="UP001556367"/>
    </source>
</evidence>
<keyword evidence="4" id="KW-1185">Reference proteome</keyword>